<accession>D3LC79</accession>
<organism evidence="1 2">
    <name type="scientific">Oenococcus oeni AWRIB429</name>
    <dbReference type="NCBI Taxonomy" id="655225"/>
    <lineage>
        <taxon>Bacteria</taxon>
        <taxon>Bacillati</taxon>
        <taxon>Bacillota</taxon>
        <taxon>Bacilli</taxon>
        <taxon>Lactobacillales</taxon>
        <taxon>Lactobacillaceae</taxon>
        <taxon>Oenococcus</taxon>
    </lineage>
</organism>
<dbReference type="EMBL" id="ACSE01000033">
    <property type="protein sequence ID" value="EFD87526.1"/>
    <property type="molecule type" value="Genomic_DNA"/>
</dbReference>
<dbReference type="AlphaFoldDB" id="D3LC79"/>
<gene>
    <name evidence="1" type="ORF">AWRIB429_1959</name>
</gene>
<dbReference type="Proteomes" id="UP000003075">
    <property type="component" value="Unassembled WGS sequence"/>
</dbReference>
<protein>
    <submittedName>
        <fullName evidence="1">Uncharacterized protein</fullName>
    </submittedName>
</protein>
<proteinExistence type="predicted"/>
<name>D3LC79_OENOE</name>
<reference evidence="1 2" key="1">
    <citation type="journal article" date="2010" name="Appl. Microbiol. Biotechnol.">
        <title>Genotypic diversity in Oenococcus oeni by high-density microarray comparative genome hybridization and whole genome sequencing.</title>
        <authorList>
            <person name="Borneman A.R."/>
            <person name="Bartowsky E.J."/>
            <person name="McCarthy J."/>
            <person name="Chambers P.J."/>
        </authorList>
    </citation>
    <scope>NUCLEOTIDE SEQUENCE [LARGE SCALE GENOMIC DNA]</scope>
    <source>
        <strain evidence="1 2">AWRIB429</strain>
    </source>
</reference>
<sequence length="37" mass="4081">MTRPIIVKQTPMVPGDEENLVEIGEVVDDKAIINMKG</sequence>
<evidence type="ECO:0000313" key="2">
    <source>
        <dbReference type="Proteomes" id="UP000003075"/>
    </source>
</evidence>
<comment type="caution">
    <text evidence="1">The sequence shown here is derived from an EMBL/GenBank/DDBJ whole genome shotgun (WGS) entry which is preliminary data.</text>
</comment>
<evidence type="ECO:0000313" key="1">
    <source>
        <dbReference type="EMBL" id="EFD87526.1"/>
    </source>
</evidence>